<dbReference type="EMBL" id="JAGTXO010000005">
    <property type="protein sequence ID" value="KAG8467956.1"/>
    <property type="molecule type" value="Genomic_DNA"/>
</dbReference>
<keyword evidence="4" id="KW-1185">Reference proteome</keyword>
<organism evidence="3 4">
    <name type="scientific">Diacronema lutheri</name>
    <name type="common">Unicellular marine alga</name>
    <name type="synonym">Monochrysis lutheri</name>
    <dbReference type="NCBI Taxonomy" id="2081491"/>
    <lineage>
        <taxon>Eukaryota</taxon>
        <taxon>Haptista</taxon>
        <taxon>Haptophyta</taxon>
        <taxon>Pavlovophyceae</taxon>
        <taxon>Pavlovales</taxon>
        <taxon>Pavlovaceae</taxon>
        <taxon>Diacronema</taxon>
    </lineage>
</organism>
<dbReference type="OrthoDB" id="10430805at2759"/>
<accession>A0A8J5XS30</accession>
<name>A0A8J5XS30_DIALT</name>
<evidence type="ECO:0000313" key="4">
    <source>
        <dbReference type="Proteomes" id="UP000751190"/>
    </source>
</evidence>
<gene>
    <name evidence="3" type="ORF">KFE25_007008</name>
</gene>
<feature type="chain" id="PRO_5035296680" evidence="2">
    <location>
        <begin position="17"/>
        <end position="190"/>
    </location>
</feature>
<proteinExistence type="predicted"/>
<feature type="region of interest" description="Disordered" evidence="1">
    <location>
        <begin position="33"/>
        <end position="58"/>
    </location>
</feature>
<evidence type="ECO:0000256" key="2">
    <source>
        <dbReference type="SAM" id="SignalP"/>
    </source>
</evidence>
<comment type="caution">
    <text evidence="3">The sequence shown here is derived from an EMBL/GenBank/DDBJ whole genome shotgun (WGS) entry which is preliminary data.</text>
</comment>
<evidence type="ECO:0000313" key="3">
    <source>
        <dbReference type="EMBL" id="KAG8467956.1"/>
    </source>
</evidence>
<protein>
    <submittedName>
        <fullName evidence="3">Uncharacterized protein</fullName>
    </submittedName>
</protein>
<keyword evidence="2" id="KW-0732">Signal</keyword>
<dbReference type="AlphaFoldDB" id="A0A8J5XS30"/>
<feature type="signal peptide" evidence="2">
    <location>
        <begin position="1"/>
        <end position="16"/>
    </location>
</feature>
<sequence length="190" mass="20531">MARAAILASLVPVVLSLAPAHVSRSRSSMRRAVIAASERSPRARQSEAPPPDEGAGGSLELASTRWSFYLALDEGGRTLFTVDMLPDGVAQFSNSGEDGTWRARQGFVVVKQPTFLFGNDLYYSGRLVAAGRGAEPAEQDVFRLTDGIVETDKSREIVRIGAFSAHQLAPTEDDGADYEDDEDTISRILD</sequence>
<dbReference type="Proteomes" id="UP000751190">
    <property type="component" value="Unassembled WGS sequence"/>
</dbReference>
<reference evidence="3" key="1">
    <citation type="submission" date="2021-05" db="EMBL/GenBank/DDBJ databases">
        <title>The genome of the haptophyte Pavlova lutheri (Diacronema luteri, Pavlovales) - a model for lipid biosynthesis in eukaryotic algae.</title>
        <authorList>
            <person name="Hulatt C.J."/>
            <person name="Posewitz M.C."/>
        </authorList>
    </citation>
    <scope>NUCLEOTIDE SEQUENCE</scope>
    <source>
        <strain evidence="3">NIVA-4/92</strain>
    </source>
</reference>
<evidence type="ECO:0000256" key="1">
    <source>
        <dbReference type="SAM" id="MobiDB-lite"/>
    </source>
</evidence>